<comment type="caution">
    <text evidence="2">The sequence shown here is derived from an EMBL/GenBank/DDBJ whole genome shotgun (WGS) entry which is preliminary data.</text>
</comment>
<evidence type="ECO:0000313" key="3">
    <source>
        <dbReference type="Proteomes" id="UP000644699"/>
    </source>
</evidence>
<keyword evidence="3" id="KW-1185">Reference proteome</keyword>
<dbReference type="InterPro" id="IPR029787">
    <property type="entry name" value="Nucleotide_cyclase"/>
</dbReference>
<gene>
    <name evidence="2" type="primary">cyaG1</name>
    <name evidence="2" type="ORF">GCM10011390_40410</name>
</gene>
<dbReference type="Pfam" id="PF00211">
    <property type="entry name" value="Guanylate_cyc"/>
    <property type="match status" value="1"/>
</dbReference>
<organism evidence="2 3">
    <name type="scientific">Aureimonas endophytica</name>
    <dbReference type="NCBI Taxonomy" id="2027858"/>
    <lineage>
        <taxon>Bacteria</taxon>
        <taxon>Pseudomonadati</taxon>
        <taxon>Pseudomonadota</taxon>
        <taxon>Alphaproteobacteria</taxon>
        <taxon>Hyphomicrobiales</taxon>
        <taxon>Aurantimonadaceae</taxon>
        <taxon>Aureimonas</taxon>
    </lineage>
</organism>
<dbReference type="GO" id="GO:0004016">
    <property type="term" value="F:adenylate cyclase activity"/>
    <property type="evidence" value="ECO:0007669"/>
    <property type="project" value="UniProtKB-ARBA"/>
</dbReference>
<dbReference type="SUPFAM" id="SSF55073">
    <property type="entry name" value="Nucleotide cyclase"/>
    <property type="match status" value="1"/>
</dbReference>
<dbReference type="RefSeq" id="WP_188911666.1">
    <property type="nucleotide sequence ID" value="NZ_BMIQ01000007.1"/>
</dbReference>
<accession>A0A916ZYP1</accession>
<dbReference type="EMBL" id="BMIQ01000007">
    <property type="protein sequence ID" value="GGE17212.1"/>
    <property type="molecule type" value="Genomic_DNA"/>
</dbReference>
<dbReference type="PROSITE" id="PS50125">
    <property type="entry name" value="GUANYLATE_CYCLASE_2"/>
    <property type="match status" value="1"/>
</dbReference>
<dbReference type="InterPro" id="IPR050697">
    <property type="entry name" value="Adenylyl/Guanylyl_Cyclase_3/4"/>
</dbReference>
<name>A0A916ZYP1_9HYPH</name>
<dbReference type="AlphaFoldDB" id="A0A916ZYP1"/>
<evidence type="ECO:0000313" key="2">
    <source>
        <dbReference type="EMBL" id="GGE17212.1"/>
    </source>
</evidence>
<dbReference type="InterPro" id="IPR001054">
    <property type="entry name" value="A/G_cyclase"/>
</dbReference>
<reference evidence="2" key="2">
    <citation type="submission" date="2020-09" db="EMBL/GenBank/DDBJ databases">
        <authorList>
            <person name="Sun Q."/>
            <person name="Zhou Y."/>
        </authorList>
    </citation>
    <scope>NUCLEOTIDE SEQUENCE</scope>
    <source>
        <strain evidence="2">CGMCC 1.15367</strain>
    </source>
</reference>
<evidence type="ECO:0000259" key="1">
    <source>
        <dbReference type="PROSITE" id="PS50125"/>
    </source>
</evidence>
<dbReference type="PANTHER" id="PTHR43081">
    <property type="entry name" value="ADENYLATE CYCLASE, TERMINAL-DIFFERENTIATION SPECIFIC-RELATED"/>
    <property type="match status" value="1"/>
</dbReference>
<dbReference type="Gene3D" id="3.30.70.1230">
    <property type="entry name" value="Nucleotide cyclase"/>
    <property type="match status" value="1"/>
</dbReference>
<dbReference type="SMART" id="SM00044">
    <property type="entry name" value="CYCc"/>
    <property type="match status" value="1"/>
</dbReference>
<dbReference type="GO" id="GO:0006171">
    <property type="term" value="P:cAMP biosynthetic process"/>
    <property type="evidence" value="ECO:0007669"/>
    <property type="project" value="TreeGrafter"/>
</dbReference>
<dbReference type="PANTHER" id="PTHR43081:SF11">
    <property type="entry name" value="BLR2264 PROTEIN"/>
    <property type="match status" value="1"/>
</dbReference>
<reference evidence="2" key="1">
    <citation type="journal article" date="2014" name="Int. J. Syst. Evol. Microbiol.">
        <title>Complete genome sequence of Corynebacterium casei LMG S-19264T (=DSM 44701T), isolated from a smear-ripened cheese.</title>
        <authorList>
            <consortium name="US DOE Joint Genome Institute (JGI-PGF)"/>
            <person name="Walter F."/>
            <person name="Albersmeier A."/>
            <person name="Kalinowski J."/>
            <person name="Ruckert C."/>
        </authorList>
    </citation>
    <scope>NUCLEOTIDE SEQUENCE</scope>
    <source>
        <strain evidence="2">CGMCC 1.15367</strain>
    </source>
</reference>
<protein>
    <submittedName>
        <fullName evidence="2">Adenylate cyclase</fullName>
    </submittedName>
</protein>
<dbReference type="GO" id="GO:0035556">
    <property type="term" value="P:intracellular signal transduction"/>
    <property type="evidence" value="ECO:0007669"/>
    <property type="project" value="InterPro"/>
</dbReference>
<dbReference type="CDD" id="cd07302">
    <property type="entry name" value="CHD"/>
    <property type="match status" value="1"/>
</dbReference>
<feature type="domain" description="Guanylate cyclase" evidence="1">
    <location>
        <begin position="225"/>
        <end position="356"/>
    </location>
</feature>
<proteinExistence type="predicted"/>
<dbReference type="Proteomes" id="UP000644699">
    <property type="component" value="Unassembled WGS sequence"/>
</dbReference>
<sequence length="416" mass="45334">MNPDMMTIADVKDIKDQILAAALAGADEGTLLRLLCEVGGARGLPIGRAILVADTLHPIYEGRAFRWRNDGIEEECEVAYGRTDEGEAAENWQRSIFYRMLQTGEARIRRRLAAEDDAEFEHLRELRAEGYTDYLAFMQPFGAGGAIGDLDCVFGYVATREPAGFPEAGIAALDAVIPTLTLAIKTASLARIAETLVEVYLGRDARERVLKGRIERGKAETIETVLWFSDLHGFTTITDTAAPEEIIPLLNDYSGAVIDAVHAAGGNVLKLIGDGVLAIFNFETAGEAAAAALGAEAELRRREAEIDARRRAEGRPATSVYIGLHLGEVFYGNIGSQDRLDFTVVGPCVNEVARIASMCRSVDRLVVASAAFCEALPPAERRRLVSVGRFALRGVGRAQELFTLDPELAERERRRP</sequence>